<evidence type="ECO:0000256" key="1">
    <source>
        <dbReference type="SAM" id="Phobius"/>
    </source>
</evidence>
<feature type="transmembrane region" description="Helical" evidence="1">
    <location>
        <begin position="377"/>
        <end position="400"/>
    </location>
</feature>
<dbReference type="NCBIfam" id="NF046084">
    <property type="entry name" value="XrtY_assoc_Wzy"/>
    <property type="match status" value="1"/>
</dbReference>
<evidence type="ECO:0000313" key="3">
    <source>
        <dbReference type="Proteomes" id="UP000291117"/>
    </source>
</evidence>
<dbReference type="OrthoDB" id="735382at2"/>
<reference evidence="2 3" key="1">
    <citation type="submission" date="2019-02" db="EMBL/GenBank/DDBJ databases">
        <title>Pedobacter sp. RP-3-8 sp. nov., isolated from Arctic soil.</title>
        <authorList>
            <person name="Dahal R.H."/>
        </authorList>
    </citation>
    <scope>NUCLEOTIDE SEQUENCE [LARGE SCALE GENOMIC DNA]</scope>
    <source>
        <strain evidence="2 3">RP-3-8</strain>
    </source>
</reference>
<feature type="transmembrane region" description="Helical" evidence="1">
    <location>
        <begin position="245"/>
        <end position="264"/>
    </location>
</feature>
<evidence type="ECO:0000313" key="2">
    <source>
        <dbReference type="EMBL" id="TCC96223.1"/>
    </source>
</evidence>
<keyword evidence="1" id="KW-0472">Membrane</keyword>
<sequence>MDNHLSIERYLILFIPWILALLCIDYPILSYLLAWSGSFFIFYLTLTGRIKPLPKDLSIAEQLMRPIFLVQFIFAGYMCCTSIFYLLDVLGYVDFNSVSNAYLVDQEKLSLTAQCQRYYCLAHASFVTGILVFINTALAPKYTYDRSQLSKLIFTMALITLGLSISLTFFNGLSQFSHQLNTLSFIAATLALAFAIPERKIWSTTFCLFIYGFNTYQALISGFKEPIILSVLILGVFLYPNYKKIVFITFVPLLLLLFILLPTYNRIFREQAWSADVAADQAGILALEATLDQDDPDNNWSFLTYRLSEIDMFTKYVKATPTHIDYYGFDLAQQSLLSVIPRALWPSKPNTEQLVMERVYKAGVIHRGSKASAKPAFIVDAYLSGGAVGIFLCLFLYGTVCQLIANKAETLFGGYILGTALLFTGLFQIFWRGQSFEFLINSVFWSYISMLLIFGALRFIQILKPTKNEHFTN</sequence>
<dbReference type="EMBL" id="SJSM01000006">
    <property type="protein sequence ID" value="TCC96223.1"/>
    <property type="molecule type" value="Genomic_DNA"/>
</dbReference>
<feature type="transmembrane region" description="Helical" evidence="1">
    <location>
        <begin position="412"/>
        <end position="431"/>
    </location>
</feature>
<dbReference type="RefSeq" id="WP_131609237.1">
    <property type="nucleotide sequence ID" value="NZ_SJSM01000006.1"/>
</dbReference>
<dbReference type="Proteomes" id="UP000291117">
    <property type="component" value="Unassembled WGS sequence"/>
</dbReference>
<gene>
    <name evidence="2" type="ORF">EZ444_12345</name>
</gene>
<feature type="transmembrane region" description="Helical" evidence="1">
    <location>
        <begin position="176"/>
        <end position="197"/>
    </location>
</feature>
<feature type="transmembrane region" description="Helical" evidence="1">
    <location>
        <begin position="218"/>
        <end position="239"/>
    </location>
</feature>
<comment type="caution">
    <text evidence="2">The sequence shown here is derived from an EMBL/GenBank/DDBJ whole genome shotgun (WGS) entry which is preliminary data.</text>
</comment>
<evidence type="ECO:0008006" key="4">
    <source>
        <dbReference type="Google" id="ProtNLM"/>
    </source>
</evidence>
<feature type="transmembrane region" description="Helical" evidence="1">
    <location>
        <begin position="152"/>
        <end position="170"/>
    </location>
</feature>
<organism evidence="2 3">
    <name type="scientific">Pedobacter hiemivivus</name>
    <dbReference type="NCBI Taxonomy" id="2530454"/>
    <lineage>
        <taxon>Bacteria</taxon>
        <taxon>Pseudomonadati</taxon>
        <taxon>Bacteroidota</taxon>
        <taxon>Sphingobacteriia</taxon>
        <taxon>Sphingobacteriales</taxon>
        <taxon>Sphingobacteriaceae</taxon>
        <taxon>Pedobacter</taxon>
    </lineage>
</organism>
<dbReference type="AlphaFoldDB" id="A0A4R0NAD9"/>
<keyword evidence="1" id="KW-0812">Transmembrane</keyword>
<name>A0A4R0NAD9_9SPHI</name>
<keyword evidence="1" id="KW-1133">Transmembrane helix</keyword>
<feature type="transmembrane region" description="Helical" evidence="1">
    <location>
        <begin position="121"/>
        <end position="140"/>
    </location>
</feature>
<feature type="transmembrane region" description="Helical" evidence="1">
    <location>
        <begin position="443"/>
        <end position="463"/>
    </location>
</feature>
<feature type="transmembrane region" description="Helical" evidence="1">
    <location>
        <begin position="67"/>
        <end position="87"/>
    </location>
</feature>
<keyword evidence="3" id="KW-1185">Reference proteome</keyword>
<accession>A0A4R0NAD9</accession>
<protein>
    <recommendedName>
        <fullName evidence="4">Oligosaccharide repeat unit polymerase</fullName>
    </recommendedName>
</protein>
<proteinExistence type="predicted"/>